<dbReference type="HAMAP" id="MF_01400">
    <property type="entry name" value="MsrB"/>
    <property type="match status" value="1"/>
</dbReference>
<evidence type="ECO:0000256" key="6">
    <source>
        <dbReference type="HAMAP-Rule" id="MF_01400"/>
    </source>
</evidence>
<dbReference type="OrthoDB" id="9785497at2"/>
<dbReference type="HOGENOM" id="CLU_031040_8_5_5"/>
<evidence type="ECO:0000256" key="5">
    <source>
        <dbReference type="ARBA" id="ARBA00048488"/>
    </source>
</evidence>
<evidence type="ECO:0000313" key="10">
    <source>
        <dbReference type="Proteomes" id="UP000006512"/>
    </source>
</evidence>
<dbReference type="EMBL" id="GL883077">
    <property type="protein sequence ID" value="EGF92331.1"/>
    <property type="molecule type" value="Genomic_DNA"/>
</dbReference>
<dbReference type="InterPro" id="IPR011057">
    <property type="entry name" value="Mss4-like_sf"/>
</dbReference>
<keyword evidence="2 6" id="KW-0479">Metal-binding</keyword>
<feature type="active site" description="Nucleophile" evidence="6">
    <location>
        <position position="129"/>
    </location>
</feature>
<comment type="similarity">
    <text evidence="1 6">Belongs to the MsrB Met sulfoxide reductase family.</text>
</comment>
<keyword evidence="10" id="KW-1185">Reference proteome</keyword>
<dbReference type="Pfam" id="PF01641">
    <property type="entry name" value="SelR"/>
    <property type="match status" value="1"/>
</dbReference>
<feature type="binding site" evidence="6">
    <location>
        <position position="109"/>
    </location>
    <ligand>
        <name>Zn(2+)</name>
        <dbReference type="ChEBI" id="CHEBI:29105"/>
    </ligand>
</feature>
<feature type="region of interest" description="Disordered" evidence="7">
    <location>
        <begin position="142"/>
        <end position="161"/>
    </location>
</feature>
<dbReference type="STRING" id="715226.ABI_07670"/>
<proteinExistence type="inferred from homology"/>
<dbReference type="InterPro" id="IPR002579">
    <property type="entry name" value="Met_Sox_Rdtase_MsrB_dom"/>
</dbReference>
<dbReference type="PANTHER" id="PTHR10173">
    <property type="entry name" value="METHIONINE SULFOXIDE REDUCTASE"/>
    <property type="match status" value="1"/>
</dbReference>
<evidence type="ECO:0000259" key="8">
    <source>
        <dbReference type="PROSITE" id="PS51790"/>
    </source>
</evidence>
<keyword evidence="4 6" id="KW-0560">Oxidoreductase</keyword>
<evidence type="ECO:0000256" key="7">
    <source>
        <dbReference type="SAM" id="MobiDB-lite"/>
    </source>
</evidence>
<keyword evidence="3 6" id="KW-0862">Zinc</keyword>
<dbReference type="GO" id="GO:0033743">
    <property type="term" value="F:peptide-methionine (R)-S-oxide reductase activity"/>
    <property type="evidence" value="ECO:0007669"/>
    <property type="project" value="UniProtKB-UniRule"/>
</dbReference>
<dbReference type="RefSeq" id="WP_006271506.1">
    <property type="nucleotide sequence ID" value="NZ_GL883077.1"/>
</dbReference>
<organism evidence="9 10">
    <name type="scientific">Asticcacaulis biprosthecium C19</name>
    <dbReference type="NCBI Taxonomy" id="715226"/>
    <lineage>
        <taxon>Bacteria</taxon>
        <taxon>Pseudomonadati</taxon>
        <taxon>Pseudomonadota</taxon>
        <taxon>Alphaproteobacteria</taxon>
        <taxon>Caulobacterales</taxon>
        <taxon>Caulobacteraceae</taxon>
        <taxon>Asticcacaulis</taxon>
    </lineage>
</organism>
<dbReference type="Proteomes" id="UP000006512">
    <property type="component" value="Unassembled WGS sequence"/>
</dbReference>
<dbReference type="FunFam" id="2.170.150.20:FF:000001">
    <property type="entry name" value="Peptide methionine sulfoxide reductase MsrB"/>
    <property type="match status" value="1"/>
</dbReference>
<evidence type="ECO:0000256" key="2">
    <source>
        <dbReference type="ARBA" id="ARBA00022723"/>
    </source>
</evidence>
<dbReference type="SUPFAM" id="SSF51316">
    <property type="entry name" value="Mss4-like"/>
    <property type="match status" value="1"/>
</dbReference>
<dbReference type="InterPro" id="IPR028427">
    <property type="entry name" value="Met_Sox_Rdtase_MsrB"/>
</dbReference>
<dbReference type="PANTHER" id="PTHR10173:SF52">
    <property type="entry name" value="METHIONINE-R-SULFOXIDE REDUCTASE B1"/>
    <property type="match status" value="1"/>
</dbReference>
<protein>
    <recommendedName>
        <fullName evidence="6">Peptide methionine sulfoxide reductase MsrB</fullName>
        <ecNumber evidence="6">1.8.4.12</ecNumber>
    </recommendedName>
    <alternativeName>
        <fullName evidence="6">Peptide-methionine (R)-S-oxide reductase</fullName>
    </alternativeName>
</protein>
<evidence type="ECO:0000313" key="9">
    <source>
        <dbReference type="EMBL" id="EGF92331.1"/>
    </source>
</evidence>
<dbReference type="GO" id="GO:0005737">
    <property type="term" value="C:cytoplasm"/>
    <property type="evidence" value="ECO:0007669"/>
    <property type="project" value="TreeGrafter"/>
</dbReference>
<feature type="binding site" evidence="6">
    <location>
        <position position="57"/>
    </location>
    <ligand>
        <name>Zn(2+)</name>
        <dbReference type="ChEBI" id="CHEBI:29105"/>
    </ligand>
</feature>
<evidence type="ECO:0000256" key="4">
    <source>
        <dbReference type="ARBA" id="ARBA00023002"/>
    </source>
</evidence>
<feature type="binding site" evidence="6">
    <location>
        <position position="60"/>
    </location>
    <ligand>
        <name>Zn(2+)</name>
        <dbReference type="ChEBI" id="CHEBI:29105"/>
    </ligand>
</feature>
<dbReference type="NCBIfam" id="TIGR00357">
    <property type="entry name" value="peptide-methionine (R)-S-oxide reductase MsrB"/>
    <property type="match status" value="1"/>
</dbReference>
<accession>F4QLR2</accession>
<feature type="domain" description="MsrB" evidence="8">
    <location>
        <begin position="18"/>
        <end position="140"/>
    </location>
</feature>
<reference evidence="10" key="1">
    <citation type="submission" date="2011-03" db="EMBL/GenBank/DDBJ databases">
        <title>Draft genome sequence of Brevundimonas diminuta.</title>
        <authorList>
            <person name="Brown P.J.B."/>
            <person name="Buechlein A."/>
            <person name="Hemmerich C."/>
            <person name="Brun Y.V."/>
        </authorList>
    </citation>
    <scope>NUCLEOTIDE SEQUENCE [LARGE SCALE GENOMIC DNA]</scope>
    <source>
        <strain evidence="10">C19</strain>
    </source>
</reference>
<evidence type="ECO:0000256" key="3">
    <source>
        <dbReference type="ARBA" id="ARBA00022833"/>
    </source>
</evidence>
<gene>
    <name evidence="6 9" type="primary">msrB</name>
    <name evidence="9" type="ORF">ABI_07670</name>
</gene>
<dbReference type="GO" id="GO:0006979">
    <property type="term" value="P:response to oxidative stress"/>
    <property type="evidence" value="ECO:0007669"/>
    <property type="project" value="InterPro"/>
</dbReference>
<dbReference type="Gene3D" id="2.170.150.20">
    <property type="entry name" value="Peptide methionine sulfoxide reductase"/>
    <property type="match status" value="1"/>
</dbReference>
<sequence>MTKSALGFDLTPPSPAQIQDLAARLDPEARRILLNHGTEAPFCGRFDEYEDEGTYVCNLCDLPLFSSRAKFHSGSGWPSFYQSVDKDHIRYLRDVSHGMVRTEIRCGRCDSHLGHVFEDGPRPTGQRYCLNSVAMEFVPEGEPLTDRLHRGAPEGEPIKAG</sequence>
<dbReference type="PROSITE" id="PS51790">
    <property type="entry name" value="MSRB"/>
    <property type="match status" value="1"/>
</dbReference>
<comment type="cofactor">
    <cofactor evidence="6">
        <name>Zn(2+)</name>
        <dbReference type="ChEBI" id="CHEBI:29105"/>
    </cofactor>
    <text evidence="6">Binds 1 zinc ion per subunit. The zinc ion is important for the structural integrity of the protein.</text>
</comment>
<feature type="binding site" evidence="6">
    <location>
        <position position="106"/>
    </location>
    <ligand>
        <name>Zn(2+)</name>
        <dbReference type="ChEBI" id="CHEBI:29105"/>
    </ligand>
</feature>
<dbReference type="AlphaFoldDB" id="F4QLR2"/>
<evidence type="ECO:0000256" key="1">
    <source>
        <dbReference type="ARBA" id="ARBA00007174"/>
    </source>
</evidence>
<dbReference type="GO" id="GO:0008270">
    <property type="term" value="F:zinc ion binding"/>
    <property type="evidence" value="ECO:0007669"/>
    <property type="project" value="UniProtKB-UniRule"/>
</dbReference>
<dbReference type="GO" id="GO:0030091">
    <property type="term" value="P:protein repair"/>
    <property type="evidence" value="ECO:0007669"/>
    <property type="project" value="InterPro"/>
</dbReference>
<name>F4QLR2_9CAUL</name>
<comment type="catalytic activity">
    <reaction evidence="5 6">
        <text>L-methionyl-[protein] + [thioredoxin]-disulfide + H2O = L-methionyl-(R)-S-oxide-[protein] + [thioredoxin]-dithiol</text>
        <dbReference type="Rhea" id="RHEA:24164"/>
        <dbReference type="Rhea" id="RHEA-COMP:10698"/>
        <dbReference type="Rhea" id="RHEA-COMP:10700"/>
        <dbReference type="Rhea" id="RHEA-COMP:12313"/>
        <dbReference type="Rhea" id="RHEA-COMP:12314"/>
        <dbReference type="ChEBI" id="CHEBI:15377"/>
        <dbReference type="ChEBI" id="CHEBI:16044"/>
        <dbReference type="ChEBI" id="CHEBI:29950"/>
        <dbReference type="ChEBI" id="CHEBI:45764"/>
        <dbReference type="ChEBI" id="CHEBI:50058"/>
        <dbReference type="EC" id="1.8.4.12"/>
    </reaction>
</comment>
<dbReference type="EC" id="1.8.4.12" evidence="6"/>
<feature type="compositionally biased region" description="Basic and acidic residues" evidence="7">
    <location>
        <begin position="144"/>
        <end position="161"/>
    </location>
</feature>
<dbReference type="eggNOG" id="COG0229">
    <property type="taxonomic scope" value="Bacteria"/>
</dbReference>